<dbReference type="EMBL" id="JASCTH010000007">
    <property type="protein sequence ID" value="MDI6099431.1"/>
    <property type="molecule type" value="Genomic_DNA"/>
</dbReference>
<evidence type="ECO:0000256" key="2">
    <source>
        <dbReference type="SAM" id="SignalP"/>
    </source>
</evidence>
<dbReference type="RefSeq" id="WP_282759608.1">
    <property type="nucleotide sequence ID" value="NZ_JASCTH010000007.1"/>
</dbReference>
<proteinExistence type="predicted"/>
<feature type="chain" id="PRO_5045604803" description="Lipoprotein" evidence="2">
    <location>
        <begin position="23"/>
        <end position="235"/>
    </location>
</feature>
<feature type="signal peptide" evidence="2">
    <location>
        <begin position="1"/>
        <end position="22"/>
    </location>
</feature>
<reference evidence="3 4" key="1">
    <citation type="submission" date="2023-05" db="EMBL/GenBank/DDBJ databases">
        <title>Actinoplanes sp. NEAU-A12 genome sequencing.</title>
        <authorList>
            <person name="Wang Z.-S."/>
        </authorList>
    </citation>
    <scope>NUCLEOTIDE SEQUENCE [LARGE SCALE GENOMIC DNA]</scope>
    <source>
        <strain evidence="3 4">NEAU-A12</strain>
    </source>
</reference>
<feature type="region of interest" description="Disordered" evidence="1">
    <location>
        <begin position="26"/>
        <end position="59"/>
    </location>
</feature>
<feature type="compositionally biased region" description="Polar residues" evidence="1">
    <location>
        <begin position="28"/>
        <end position="47"/>
    </location>
</feature>
<evidence type="ECO:0008006" key="5">
    <source>
        <dbReference type="Google" id="ProtNLM"/>
    </source>
</evidence>
<gene>
    <name evidence="3" type="ORF">QLQ12_12585</name>
</gene>
<organism evidence="3 4">
    <name type="scientific">Actinoplanes sandaracinus</name>
    <dbReference type="NCBI Taxonomy" id="3045177"/>
    <lineage>
        <taxon>Bacteria</taxon>
        <taxon>Bacillati</taxon>
        <taxon>Actinomycetota</taxon>
        <taxon>Actinomycetes</taxon>
        <taxon>Micromonosporales</taxon>
        <taxon>Micromonosporaceae</taxon>
        <taxon>Actinoplanes</taxon>
    </lineage>
</organism>
<accession>A0ABT6WI70</accession>
<protein>
    <recommendedName>
        <fullName evidence="5">Lipoprotein</fullName>
    </recommendedName>
</protein>
<keyword evidence="2" id="KW-0732">Signal</keyword>
<comment type="caution">
    <text evidence="3">The sequence shown here is derived from an EMBL/GenBank/DDBJ whole genome shotgun (WGS) entry which is preliminary data.</text>
</comment>
<dbReference type="PROSITE" id="PS51257">
    <property type="entry name" value="PROKAR_LIPOPROTEIN"/>
    <property type="match status" value="1"/>
</dbReference>
<name>A0ABT6WI70_9ACTN</name>
<evidence type="ECO:0000256" key="1">
    <source>
        <dbReference type="SAM" id="MobiDB-lite"/>
    </source>
</evidence>
<evidence type="ECO:0000313" key="3">
    <source>
        <dbReference type="EMBL" id="MDI6099431.1"/>
    </source>
</evidence>
<evidence type="ECO:0000313" key="4">
    <source>
        <dbReference type="Proteomes" id="UP001241758"/>
    </source>
</evidence>
<dbReference type="Proteomes" id="UP001241758">
    <property type="component" value="Unassembled WGS sequence"/>
</dbReference>
<keyword evidence="4" id="KW-1185">Reference proteome</keyword>
<sequence>MRRIGLGSALALITLFGVTACGAEKANNETAPGNRQQPDGQSQTQVGQKGEPPQSGERLKPLIDQFKEARSRASSDFEKATLDRAIANGKITATDYEEAFSRYRQCAKDSGVTETYTKEANGFYRIDPPAGLADIDKYLNDTGICAKNAGLMSIEALYRTQVDNPGLLADPRELVVRCLVKAGLVGADYTPEQLMAFIQGGFKNNDFDARDPEAQKCFTAGGMAVNVAAEPKGGA</sequence>